<evidence type="ECO:0000256" key="1">
    <source>
        <dbReference type="SAM" id="MobiDB-lite"/>
    </source>
</evidence>
<dbReference type="Proteomes" id="UP001432180">
    <property type="component" value="Chromosome"/>
</dbReference>
<proteinExistence type="predicted"/>
<sequence length="413" mass="46662">MKNQGFPASSSWMLCIGWILITALACMPAAAQPGDAARYLAGLPLPEHSTYQSLVDDEWQSYQESFNTAWQALEQDRFQPMRDWQAQVLASEILPDLPVYYPFGGPDMIHALMLYPHSQDYLLFGLEPPGSLELHPDATPEERHQLLDAVQWALRDIYQRGYFITGRMSSDLNRRELDGVLPLLLVFIARGGYEVLAIEHGWLLPDGRFDTNTSEHLSRGLVTDDADASPDESRDPRPADCANIPGVRVRFRANDNSPEKQVTYLRLDVSDAGLKDCRALETYVTGLGPTNTFIKSASYLLHYATFSRVRRLTLAVSDSVFQDDTGIPYRDFDQADWDILLFGRYTTPIRDFSGVFQPDLNQAYMTKAHSIDNLPFSMGYHWWTSAQNHLIARRRQPLAKPASKENAGSLSRP</sequence>
<evidence type="ECO:0000313" key="4">
    <source>
        <dbReference type="Proteomes" id="UP001432180"/>
    </source>
</evidence>
<gene>
    <name evidence="3" type="ORF">Thiowin_01387</name>
</gene>
<accession>A0ABZ0S5Z2</accession>
<protein>
    <submittedName>
        <fullName evidence="3">Uncharacterized protein</fullName>
    </submittedName>
</protein>
<keyword evidence="4" id="KW-1185">Reference proteome</keyword>
<dbReference type="PROSITE" id="PS51257">
    <property type="entry name" value="PROKAR_LIPOPROTEIN"/>
    <property type="match status" value="1"/>
</dbReference>
<evidence type="ECO:0000313" key="3">
    <source>
        <dbReference type="EMBL" id="WPL16433.1"/>
    </source>
</evidence>
<feature type="chain" id="PRO_5047352946" evidence="2">
    <location>
        <begin position="32"/>
        <end position="413"/>
    </location>
</feature>
<organism evidence="3 4">
    <name type="scientific">Thiorhodovibrio winogradskyi</name>
    <dbReference type="NCBI Taxonomy" id="77007"/>
    <lineage>
        <taxon>Bacteria</taxon>
        <taxon>Pseudomonadati</taxon>
        <taxon>Pseudomonadota</taxon>
        <taxon>Gammaproteobacteria</taxon>
        <taxon>Chromatiales</taxon>
        <taxon>Chromatiaceae</taxon>
        <taxon>Thiorhodovibrio</taxon>
    </lineage>
</organism>
<dbReference type="EMBL" id="CP121472">
    <property type="protein sequence ID" value="WPL16433.1"/>
    <property type="molecule type" value="Genomic_DNA"/>
</dbReference>
<name>A0ABZ0S5Z2_9GAMM</name>
<feature type="region of interest" description="Disordered" evidence="1">
    <location>
        <begin position="220"/>
        <end position="239"/>
    </location>
</feature>
<keyword evidence="2" id="KW-0732">Signal</keyword>
<evidence type="ECO:0000256" key="2">
    <source>
        <dbReference type="SAM" id="SignalP"/>
    </source>
</evidence>
<reference evidence="3 4" key="1">
    <citation type="journal article" date="2023" name="Microorganisms">
        <title>Thiorhodovibrio frisius and Trv. litoralis spp. nov., Two Novel Members from a Clade of Fastidious Purple Sulfur Bacteria That Exhibit Unique Red-Shifted Light-Harvesting Capabilities.</title>
        <authorList>
            <person name="Methner A."/>
            <person name="Kuzyk S.B."/>
            <person name="Petersen J."/>
            <person name="Bauer S."/>
            <person name="Brinkmann H."/>
            <person name="Sichau K."/>
            <person name="Wanner G."/>
            <person name="Wolf J."/>
            <person name="Neumann-Schaal M."/>
            <person name="Henke P."/>
            <person name="Tank M."/>
            <person name="Sproer C."/>
            <person name="Bunk B."/>
            <person name="Overmann J."/>
        </authorList>
    </citation>
    <scope>NUCLEOTIDE SEQUENCE [LARGE SCALE GENOMIC DNA]</scope>
    <source>
        <strain evidence="3 4">DSM 6702</strain>
    </source>
</reference>
<feature type="signal peptide" evidence="2">
    <location>
        <begin position="1"/>
        <end position="31"/>
    </location>
</feature>